<reference evidence="1" key="2">
    <citation type="journal article" date="2013" name="Mar. Genomics">
        <title>Expression of sulfatases in Rhodopirellula baltica and the diversity of sulfatases in the genus Rhodopirellula.</title>
        <authorList>
            <person name="Wegner C.E."/>
            <person name="Richter-Heitmann T."/>
            <person name="Klindworth A."/>
            <person name="Klockow C."/>
            <person name="Richter M."/>
            <person name="Achstetter T."/>
            <person name="Glockner F.O."/>
            <person name="Harder J."/>
        </authorList>
    </citation>
    <scope>NUCLEOTIDE SEQUENCE [LARGE SCALE GENOMIC DNA]</scope>
    <source>
        <strain evidence="1">6C</strain>
    </source>
</reference>
<accession>M2ABP3</accession>
<organism evidence="1 2">
    <name type="scientific">Rhodopirellula europaea 6C</name>
    <dbReference type="NCBI Taxonomy" id="1263867"/>
    <lineage>
        <taxon>Bacteria</taxon>
        <taxon>Pseudomonadati</taxon>
        <taxon>Planctomycetota</taxon>
        <taxon>Planctomycetia</taxon>
        <taxon>Pirellulales</taxon>
        <taxon>Pirellulaceae</taxon>
        <taxon>Rhodopirellula</taxon>
    </lineage>
</organism>
<sequence length="40" mass="4748">MATLPWVPNRATQFSRIEMHRLMTPNIYLKQYKRSGRGVV</sequence>
<dbReference type="Proteomes" id="UP000011529">
    <property type="component" value="Unassembled WGS sequence"/>
</dbReference>
<reference evidence="1" key="1">
    <citation type="submission" date="2012-11" db="EMBL/GenBank/DDBJ databases">
        <title>Permanent draft genomes of Rhodopirellula europaea strain SH398 and 6C.</title>
        <authorList>
            <person name="Richter M."/>
            <person name="Richter-Heitmann T."/>
            <person name="Frank C."/>
            <person name="Harder J."/>
            <person name="Glockner F.O."/>
        </authorList>
    </citation>
    <scope>NUCLEOTIDE SEQUENCE</scope>
    <source>
        <strain evidence="1">6C</strain>
    </source>
</reference>
<name>M2ABP3_9BACT</name>
<comment type="caution">
    <text evidence="1">The sequence shown here is derived from an EMBL/GenBank/DDBJ whole genome shotgun (WGS) entry which is preliminary data.</text>
</comment>
<dbReference type="EMBL" id="ANMO01000228">
    <property type="protein sequence ID" value="EMB14165.1"/>
    <property type="molecule type" value="Genomic_DNA"/>
</dbReference>
<dbReference type="PATRIC" id="fig|1263867.3.peg.5443"/>
<protein>
    <submittedName>
        <fullName evidence="1">Uncharacterized protein</fullName>
    </submittedName>
</protein>
<evidence type="ECO:0000313" key="2">
    <source>
        <dbReference type="Proteomes" id="UP000011529"/>
    </source>
</evidence>
<proteinExistence type="predicted"/>
<gene>
    <name evidence="1" type="ORF">RE6C_05083</name>
</gene>
<dbReference type="AlphaFoldDB" id="M2ABP3"/>
<evidence type="ECO:0000313" key="1">
    <source>
        <dbReference type="EMBL" id="EMB14165.1"/>
    </source>
</evidence>
<keyword evidence="2" id="KW-1185">Reference proteome</keyword>